<dbReference type="Proteomes" id="UP000675920">
    <property type="component" value="Unplaced"/>
</dbReference>
<accession>A0A8B6X581</accession>
<evidence type="ECO:0000256" key="1">
    <source>
        <dbReference type="ARBA" id="ARBA00004922"/>
    </source>
</evidence>
<dbReference type="InterPro" id="IPR011990">
    <property type="entry name" value="TPR-like_helical_dom_sf"/>
</dbReference>
<dbReference type="PANTHER" id="PTHR44998">
    <property type="match status" value="1"/>
</dbReference>
<evidence type="ECO:0000256" key="2">
    <source>
        <dbReference type="ARBA" id="ARBA00005386"/>
    </source>
</evidence>
<comment type="similarity">
    <text evidence="2">Belongs to the glycosyltransferase 41 family. O-GlcNAc transferase subfamily.</text>
</comment>
<evidence type="ECO:0000256" key="3">
    <source>
        <dbReference type="ARBA" id="ARBA00011970"/>
    </source>
</evidence>
<evidence type="ECO:0000256" key="5">
    <source>
        <dbReference type="ARBA" id="ARBA00022679"/>
    </source>
</evidence>
<organism evidence="10 11">
    <name type="scientific">Derxia gummosa DSM 723</name>
    <dbReference type="NCBI Taxonomy" id="1121388"/>
    <lineage>
        <taxon>Bacteria</taxon>
        <taxon>Pseudomonadati</taxon>
        <taxon>Pseudomonadota</taxon>
        <taxon>Betaproteobacteria</taxon>
        <taxon>Burkholderiales</taxon>
        <taxon>Alcaligenaceae</taxon>
        <taxon>Derxia</taxon>
    </lineage>
</organism>
<dbReference type="AlphaFoldDB" id="A0A8B6X581"/>
<feature type="domain" description="O-GlcNAc transferase C-terminal" evidence="9">
    <location>
        <begin position="241"/>
        <end position="408"/>
    </location>
</feature>
<keyword evidence="4" id="KW-0328">Glycosyltransferase</keyword>
<sequence length="609" mass="67718">MDRTDPAGAATDSFLETSLAALREGQLALPDVIDRAQQLVGRQQLDAAATLYRAWLARGDSPFRNVALFNLGTVLGALDRCSEAATIYREAIAAKPDFIHAHLNLGHQLERLGERKAALSEWRSVLDLLDDQPELDADTELRLHALNNLARVLEEMKRYDEAETYMEVSLAIRPDQPKVVQHYVHIRQKQCAWPVMRELPGVTPNKLLMGTSPLAMLAHTDDPALQLLAAQRFVHERVKQPVPLPAHPDGREGKLRIGYLSGDFCLHAVGLLTAELFSLHDRERFEVYGFCWSREDGTSVRRRIVEGFDHYVPIGHLDDETAARVIHANEIDVLIDLQGLTSGARPDILGYRPAPVQIGWLGLPGTSALPGVDHVIADRYVMPDSLLPYMTEQPVYLPHCYQVSDRKREIGTRPTRAQMGLRDDAFVFCSFNNNYKISEAQFGSWMRILAGVPDSQLWLLADNRWAHDAMHRAAAAAGVDPSRLVFASRAAPADYLARLPLANLFLDTFPYNAGTTANDALFMGLPLVTRSGRSYISRMAGSLLTAVGLPDLITESEAEYEKLAIALGRNPARVASYRRYLAQERMNTPLFDIPGLVRDLEAAIERLAG</sequence>
<comment type="pathway">
    <text evidence="1">Protein modification; protein glycosylation.</text>
</comment>
<protein>
    <recommendedName>
        <fullName evidence="3">protein O-GlcNAc transferase</fullName>
        <ecNumber evidence="3">2.4.1.255</ecNumber>
    </recommendedName>
</protein>
<dbReference type="RefSeq" id="WP_028312196.1">
    <property type="nucleotide sequence ID" value="NZ_AXWS01000015.1"/>
</dbReference>
<evidence type="ECO:0000256" key="6">
    <source>
        <dbReference type="ARBA" id="ARBA00022737"/>
    </source>
</evidence>
<dbReference type="Gene3D" id="3.40.50.2000">
    <property type="entry name" value="Glycogen Phosphorylase B"/>
    <property type="match status" value="1"/>
</dbReference>
<dbReference type="Gene3D" id="3.40.50.11380">
    <property type="match status" value="1"/>
</dbReference>
<dbReference type="PANTHER" id="PTHR44998:SF1">
    <property type="entry name" value="UDP-N-ACETYLGLUCOSAMINE--PEPTIDE N-ACETYLGLUCOSAMINYLTRANSFERASE 110 KDA SUBUNIT"/>
    <property type="match status" value="1"/>
</dbReference>
<evidence type="ECO:0000256" key="8">
    <source>
        <dbReference type="PROSITE-ProRule" id="PRU00339"/>
    </source>
</evidence>
<proteinExistence type="inferred from homology"/>
<keyword evidence="10" id="KW-1185">Reference proteome</keyword>
<evidence type="ECO:0000256" key="7">
    <source>
        <dbReference type="ARBA" id="ARBA00022803"/>
    </source>
</evidence>
<reference evidence="11" key="1">
    <citation type="submission" date="2025-08" db="UniProtKB">
        <authorList>
            <consortium name="RefSeq"/>
        </authorList>
    </citation>
    <scope>IDENTIFICATION</scope>
</reference>
<dbReference type="SUPFAM" id="SSF48452">
    <property type="entry name" value="TPR-like"/>
    <property type="match status" value="1"/>
</dbReference>
<dbReference type="Pfam" id="PF13424">
    <property type="entry name" value="TPR_12"/>
    <property type="match status" value="1"/>
</dbReference>
<keyword evidence="6" id="KW-0677">Repeat</keyword>
<evidence type="ECO:0000313" key="10">
    <source>
        <dbReference type="Proteomes" id="UP000675920"/>
    </source>
</evidence>
<keyword evidence="5" id="KW-0808">Transferase</keyword>
<evidence type="ECO:0000259" key="9">
    <source>
        <dbReference type="Pfam" id="PF13844"/>
    </source>
</evidence>
<name>A0A8B6X581_9BURK</name>
<evidence type="ECO:0000256" key="4">
    <source>
        <dbReference type="ARBA" id="ARBA00022676"/>
    </source>
</evidence>
<dbReference type="EC" id="2.4.1.255" evidence="3"/>
<dbReference type="GO" id="GO:0097363">
    <property type="term" value="F:protein O-acetylglucosaminyltransferase activity"/>
    <property type="evidence" value="ECO:0007669"/>
    <property type="project" value="UniProtKB-EC"/>
</dbReference>
<dbReference type="InterPro" id="IPR029489">
    <property type="entry name" value="OGT/SEC/SPY_C"/>
</dbReference>
<feature type="domain" description="O-GlcNAc transferase C-terminal" evidence="9">
    <location>
        <begin position="415"/>
        <end position="595"/>
    </location>
</feature>
<dbReference type="SMART" id="SM00028">
    <property type="entry name" value="TPR"/>
    <property type="match status" value="3"/>
</dbReference>
<dbReference type="Pfam" id="PF13844">
    <property type="entry name" value="Glyco_transf_41"/>
    <property type="match status" value="2"/>
</dbReference>
<evidence type="ECO:0000313" key="11">
    <source>
        <dbReference type="RefSeq" id="WP_028312196.1"/>
    </source>
</evidence>
<dbReference type="InterPro" id="IPR019734">
    <property type="entry name" value="TPR_rpt"/>
</dbReference>
<dbReference type="Gene3D" id="1.25.40.10">
    <property type="entry name" value="Tetratricopeptide repeat domain"/>
    <property type="match status" value="2"/>
</dbReference>
<keyword evidence="7 8" id="KW-0802">TPR repeat</keyword>
<feature type="repeat" description="TPR" evidence="8">
    <location>
        <begin position="143"/>
        <end position="176"/>
    </location>
</feature>
<dbReference type="PROSITE" id="PS50005">
    <property type="entry name" value="TPR"/>
    <property type="match status" value="1"/>
</dbReference>